<evidence type="ECO:0000313" key="2">
    <source>
        <dbReference type="Proteomes" id="UP000054988"/>
    </source>
</evidence>
<protein>
    <submittedName>
        <fullName evidence="1">Putative reverse transcriptase RNA-dependent DNA polymerase</fullName>
    </submittedName>
</protein>
<evidence type="ECO:0000313" key="1">
    <source>
        <dbReference type="EMBL" id="KTB33531.1"/>
    </source>
</evidence>
<keyword evidence="1" id="KW-0548">Nucleotidyltransferase</keyword>
<name>A0A0W0FAZ7_MONRR</name>
<dbReference type="Proteomes" id="UP000054988">
    <property type="component" value="Unassembled WGS sequence"/>
</dbReference>
<dbReference type="GO" id="GO:0003964">
    <property type="term" value="F:RNA-directed DNA polymerase activity"/>
    <property type="evidence" value="ECO:0007669"/>
    <property type="project" value="UniProtKB-KW"/>
</dbReference>
<reference evidence="1 2" key="1">
    <citation type="submission" date="2015-12" db="EMBL/GenBank/DDBJ databases">
        <title>Draft genome sequence of Moniliophthora roreri, the causal agent of frosty pod rot of cacao.</title>
        <authorList>
            <person name="Aime M.C."/>
            <person name="Diaz-Valderrama J.R."/>
            <person name="Kijpornyongpan T."/>
            <person name="Phillips-Mora W."/>
        </authorList>
    </citation>
    <scope>NUCLEOTIDE SEQUENCE [LARGE SCALE GENOMIC DNA]</scope>
    <source>
        <strain evidence="1 2">MCA 2952</strain>
    </source>
</reference>
<keyword evidence="1" id="KW-0808">Transferase</keyword>
<keyword evidence="1" id="KW-0695">RNA-directed DNA polymerase</keyword>
<sequence length="58" mass="6793">MAACHDELKSLQECNVYKLVDLPQGQKAIKSRWVFDVKTDGRYKAQLYALKPFAYYLH</sequence>
<dbReference type="EMBL" id="LATX01002166">
    <property type="protein sequence ID" value="KTB33531.1"/>
    <property type="molecule type" value="Genomic_DNA"/>
</dbReference>
<accession>A0A0W0FAZ7</accession>
<gene>
    <name evidence="1" type="ORF">WG66_13891</name>
</gene>
<dbReference type="AlphaFoldDB" id="A0A0W0FAZ7"/>
<comment type="caution">
    <text evidence="1">The sequence shown here is derived from an EMBL/GenBank/DDBJ whole genome shotgun (WGS) entry which is preliminary data.</text>
</comment>
<proteinExistence type="predicted"/>
<organism evidence="1 2">
    <name type="scientific">Moniliophthora roreri</name>
    <name type="common">Frosty pod rot fungus</name>
    <name type="synonym">Monilia roreri</name>
    <dbReference type="NCBI Taxonomy" id="221103"/>
    <lineage>
        <taxon>Eukaryota</taxon>
        <taxon>Fungi</taxon>
        <taxon>Dikarya</taxon>
        <taxon>Basidiomycota</taxon>
        <taxon>Agaricomycotina</taxon>
        <taxon>Agaricomycetes</taxon>
        <taxon>Agaricomycetidae</taxon>
        <taxon>Agaricales</taxon>
        <taxon>Marasmiineae</taxon>
        <taxon>Marasmiaceae</taxon>
        <taxon>Moniliophthora</taxon>
    </lineage>
</organism>